<organism evidence="2 3">
    <name type="scientific">Streptomyces hiroshimensis</name>
    <dbReference type="NCBI Taxonomy" id="66424"/>
    <lineage>
        <taxon>Bacteria</taxon>
        <taxon>Bacillati</taxon>
        <taxon>Actinomycetota</taxon>
        <taxon>Actinomycetes</taxon>
        <taxon>Kitasatosporales</taxon>
        <taxon>Streptomycetaceae</taxon>
        <taxon>Streptomyces</taxon>
    </lineage>
</organism>
<feature type="compositionally biased region" description="Basic and acidic residues" evidence="1">
    <location>
        <begin position="154"/>
        <end position="172"/>
    </location>
</feature>
<name>A0ABQ2YIU0_9ACTN</name>
<proteinExistence type="predicted"/>
<keyword evidence="3" id="KW-1185">Reference proteome</keyword>
<feature type="compositionally biased region" description="Basic residues" evidence="1">
    <location>
        <begin position="213"/>
        <end position="232"/>
    </location>
</feature>
<protein>
    <submittedName>
        <fullName evidence="2">Uncharacterized protein</fullName>
    </submittedName>
</protein>
<evidence type="ECO:0000313" key="2">
    <source>
        <dbReference type="EMBL" id="GGX82784.1"/>
    </source>
</evidence>
<feature type="compositionally biased region" description="Low complexity" evidence="1">
    <location>
        <begin position="112"/>
        <end position="122"/>
    </location>
</feature>
<dbReference type="EMBL" id="BMUT01000005">
    <property type="protein sequence ID" value="GGX82784.1"/>
    <property type="molecule type" value="Genomic_DNA"/>
</dbReference>
<evidence type="ECO:0000313" key="3">
    <source>
        <dbReference type="Proteomes" id="UP000659223"/>
    </source>
</evidence>
<comment type="caution">
    <text evidence="2">The sequence shown here is derived from an EMBL/GenBank/DDBJ whole genome shotgun (WGS) entry which is preliminary data.</text>
</comment>
<feature type="compositionally biased region" description="Basic and acidic residues" evidence="1">
    <location>
        <begin position="37"/>
        <end position="47"/>
    </location>
</feature>
<reference evidence="3" key="1">
    <citation type="journal article" date="2019" name="Int. J. Syst. Evol. Microbiol.">
        <title>The Global Catalogue of Microorganisms (GCM) 10K type strain sequencing project: providing services to taxonomists for standard genome sequencing and annotation.</title>
        <authorList>
            <consortium name="The Broad Institute Genomics Platform"/>
            <consortium name="The Broad Institute Genome Sequencing Center for Infectious Disease"/>
            <person name="Wu L."/>
            <person name="Ma J."/>
        </authorList>
    </citation>
    <scope>NUCLEOTIDE SEQUENCE [LARGE SCALE GENOMIC DNA]</scope>
    <source>
        <strain evidence="3">JCM 4586</strain>
    </source>
</reference>
<accession>A0ABQ2YIU0</accession>
<feature type="region of interest" description="Disordered" evidence="1">
    <location>
        <begin position="154"/>
        <end position="232"/>
    </location>
</feature>
<dbReference type="Proteomes" id="UP000659223">
    <property type="component" value="Unassembled WGS sequence"/>
</dbReference>
<sequence length="232" mass="24423">MAPAGEGVGELDEVLGAHEEGDAQDGPLRALPQQPGERADAGHHAEADAVVEAVQRGLGQLPRGHGARDRQLGGEGGQHVAEEEDAGGAGPAGPALQRGDDEDEDDPVQRVQAAGYPQGAGQQDDERLFDQVRGVGAGLAQELVDGGLVAVVRVDRRGQQDQAVEERERRAEGGGQRPQDPAGRRGSESSPPAPRGFAVGVHHTHSAKPLPRGVRRGTRRSEKRSRSRSLRH</sequence>
<feature type="region of interest" description="Disordered" evidence="1">
    <location>
        <begin position="1"/>
        <end position="129"/>
    </location>
</feature>
<gene>
    <name evidence="2" type="ORF">GCM10010324_30590</name>
</gene>
<evidence type="ECO:0000256" key="1">
    <source>
        <dbReference type="SAM" id="MobiDB-lite"/>
    </source>
</evidence>